<feature type="domain" description="SAM" evidence="2">
    <location>
        <begin position="4"/>
        <end position="59"/>
    </location>
</feature>
<feature type="compositionally biased region" description="Polar residues" evidence="1">
    <location>
        <begin position="106"/>
        <end position="120"/>
    </location>
</feature>
<sequence>MADEVEEILNELGLEQYFNTIHRAGFCSWNTLRGIREKDLLRLNFRLGDIRKLQREIARRQMWPETRPLPTSADMRRHHQAGSRNSSVLQYLGSGEGSYRSDSFKGGSTSTALSIERSNPLAQKETVREGDIFQISVRLRY</sequence>
<dbReference type="SUPFAM" id="SSF47769">
    <property type="entry name" value="SAM/Pointed domain"/>
    <property type="match status" value="1"/>
</dbReference>
<proteinExistence type="predicted"/>
<name>A0A1L7X387_9HELO</name>
<accession>A0A1L7X387</accession>
<dbReference type="EMBL" id="FJOG01000014">
    <property type="protein sequence ID" value="CZR59467.1"/>
    <property type="molecule type" value="Genomic_DNA"/>
</dbReference>
<dbReference type="InterPro" id="IPR013761">
    <property type="entry name" value="SAM/pointed_sf"/>
</dbReference>
<evidence type="ECO:0000259" key="2">
    <source>
        <dbReference type="Pfam" id="PF00536"/>
    </source>
</evidence>
<protein>
    <recommendedName>
        <fullName evidence="2">SAM domain-containing protein</fullName>
    </recommendedName>
</protein>
<dbReference type="InterPro" id="IPR001660">
    <property type="entry name" value="SAM"/>
</dbReference>
<dbReference type="OrthoDB" id="1919336at2759"/>
<reference evidence="3 4" key="1">
    <citation type="submission" date="2016-03" db="EMBL/GenBank/DDBJ databases">
        <authorList>
            <person name="Ploux O."/>
        </authorList>
    </citation>
    <scope>NUCLEOTIDE SEQUENCE [LARGE SCALE GENOMIC DNA]</scope>
    <source>
        <strain evidence="3 4">UAMH 11012</strain>
    </source>
</reference>
<dbReference type="Gene3D" id="1.10.150.50">
    <property type="entry name" value="Transcription Factor, Ets-1"/>
    <property type="match status" value="1"/>
</dbReference>
<evidence type="ECO:0000313" key="4">
    <source>
        <dbReference type="Proteomes" id="UP000184330"/>
    </source>
</evidence>
<keyword evidence="4" id="KW-1185">Reference proteome</keyword>
<dbReference type="Pfam" id="PF00536">
    <property type="entry name" value="SAM_1"/>
    <property type="match status" value="1"/>
</dbReference>
<dbReference type="AlphaFoldDB" id="A0A1L7X387"/>
<feature type="region of interest" description="Disordered" evidence="1">
    <location>
        <begin position="64"/>
        <end position="120"/>
    </location>
</feature>
<evidence type="ECO:0000256" key="1">
    <source>
        <dbReference type="SAM" id="MobiDB-lite"/>
    </source>
</evidence>
<organism evidence="3 4">
    <name type="scientific">Phialocephala subalpina</name>
    <dbReference type="NCBI Taxonomy" id="576137"/>
    <lineage>
        <taxon>Eukaryota</taxon>
        <taxon>Fungi</taxon>
        <taxon>Dikarya</taxon>
        <taxon>Ascomycota</taxon>
        <taxon>Pezizomycotina</taxon>
        <taxon>Leotiomycetes</taxon>
        <taxon>Helotiales</taxon>
        <taxon>Mollisiaceae</taxon>
        <taxon>Phialocephala</taxon>
        <taxon>Phialocephala fortinii species complex</taxon>
    </lineage>
</organism>
<gene>
    <name evidence="3" type="ORF">PAC_09359</name>
</gene>
<evidence type="ECO:0000313" key="3">
    <source>
        <dbReference type="EMBL" id="CZR59467.1"/>
    </source>
</evidence>
<dbReference type="Proteomes" id="UP000184330">
    <property type="component" value="Unassembled WGS sequence"/>
</dbReference>